<dbReference type="Proteomes" id="UP000030672">
    <property type="component" value="Unassembled WGS sequence"/>
</dbReference>
<evidence type="ECO:0000256" key="1">
    <source>
        <dbReference type="SAM" id="Coils"/>
    </source>
</evidence>
<dbReference type="AlphaFoldDB" id="A0A074VLG9"/>
<evidence type="ECO:0000256" key="2">
    <source>
        <dbReference type="SAM" id="MobiDB-lite"/>
    </source>
</evidence>
<dbReference type="STRING" id="1043003.A0A074VLG9"/>
<name>A0A074VLG9_AURM1</name>
<organism evidence="3 4">
    <name type="scientific">Aureobasidium melanogenum (strain CBS 110374)</name>
    <name type="common">Aureobasidium pullulans var. melanogenum</name>
    <dbReference type="NCBI Taxonomy" id="1043003"/>
    <lineage>
        <taxon>Eukaryota</taxon>
        <taxon>Fungi</taxon>
        <taxon>Dikarya</taxon>
        <taxon>Ascomycota</taxon>
        <taxon>Pezizomycotina</taxon>
        <taxon>Dothideomycetes</taxon>
        <taxon>Dothideomycetidae</taxon>
        <taxon>Dothideales</taxon>
        <taxon>Saccotheciaceae</taxon>
        <taxon>Aureobasidium</taxon>
    </lineage>
</organism>
<dbReference type="EMBL" id="KL584854">
    <property type="protein sequence ID" value="KEQ58507.1"/>
    <property type="molecule type" value="Genomic_DNA"/>
</dbReference>
<feature type="region of interest" description="Disordered" evidence="2">
    <location>
        <begin position="102"/>
        <end position="143"/>
    </location>
</feature>
<sequence>MSDVHEDNITMSELDQELKTLEDYEILVKQLRQGIKLRDVGWKSQLDESTQENAGLSFKVTELTTSVNNAEGRIRELEDQQKKQHVELLARNKEVADLQKAAEETSETLSNRQQEYDHLKQQHDELKSRAEQVENSFNSTSDELKKVQADLKETQENLTALHIQHESMRTSSNNKLKEQAIANRNNLQTKQTADQELAVLRPRVQEQRQRLERLEKENRQRQELEGRLQTRIRNLSGDEASLHSKLADAAEEQERLRGEVHIHEESLSEMRANMTICQNGLAYIVNEVRNALVRTALKREPARVSLIAFFNYHVPQSTIRVLEEYEDLPKALSWSLHDTPSGVLTSIPSQTFEHLSSTLRFILFTAPDSAMCAAVIECIMAKINLDEADETGLRNLIAAVRISLDCALPTSIVQALNEARTIEAVIRVCHSLTVEYDEIGVLIDLWLSKLPGGADNDFLLQAYRTWFSAFMNTGITQTESLMDIVSGLTLAPELYEVLPVGSVAHPRYLVVLGVTCLLIDVQGTTIHMLQLESMRYDSAKRIISFGISHGGSGTLAGQQFSDFYIGFSRDNSDFIWDNLRALLE</sequence>
<evidence type="ECO:0000313" key="3">
    <source>
        <dbReference type="EMBL" id="KEQ58507.1"/>
    </source>
</evidence>
<proteinExistence type="predicted"/>
<reference evidence="3 4" key="1">
    <citation type="journal article" date="2014" name="BMC Genomics">
        <title>Genome sequencing of four Aureobasidium pullulans varieties: biotechnological potential, stress tolerance, and description of new species.</title>
        <authorList>
            <person name="Gostin Ar C."/>
            <person name="Ohm R.A."/>
            <person name="Kogej T."/>
            <person name="Sonjak S."/>
            <person name="Turk M."/>
            <person name="Zajc J."/>
            <person name="Zalar P."/>
            <person name="Grube M."/>
            <person name="Sun H."/>
            <person name="Han J."/>
            <person name="Sharma A."/>
            <person name="Chiniquy J."/>
            <person name="Ngan C.Y."/>
            <person name="Lipzen A."/>
            <person name="Barry K."/>
            <person name="Grigoriev I.V."/>
            <person name="Gunde-Cimerman N."/>
        </authorList>
    </citation>
    <scope>NUCLEOTIDE SEQUENCE [LARGE SCALE GENOMIC DNA]</scope>
    <source>
        <strain evidence="3 4">CBS 110374</strain>
    </source>
</reference>
<dbReference type="HOGENOM" id="CLU_466891_0_0_1"/>
<keyword evidence="1" id="KW-0175">Coiled coil</keyword>
<dbReference type="SUPFAM" id="SSF57997">
    <property type="entry name" value="Tropomyosin"/>
    <property type="match status" value="1"/>
</dbReference>
<protein>
    <submittedName>
        <fullName evidence="3">Uncharacterized protein</fullName>
    </submittedName>
</protein>
<dbReference type="RefSeq" id="XP_040875530.1">
    <property type="nucleotide sequence ID" value="XM_041028842.1"/>
</dbReference>
<gene>
    <name evidence="3" type="ORF">M437DRAFT_88478</name>
</gene>
<keyword evidence="4" id="KW-1185">Reference proteome</keyword>
<dbReference type="Gene3D" id="1.10.287.1490">
    <property type="match status" value="1"/>
</dbReference>
<evidence type="ECO:0000313" key="4">
    <source>
        <dbReference type="Proteomes" id="UP000030672"/>
    </source>
</evidence>
<feature type="compositionally biased region" description="Basic and acidic residues" evidence="2">
    <location>
        <begin position="114"/>
        <end position="132"/>
    </location>
</feature>
<feature type="coiled-coil region" evidence="1">
    <location>
        <begin position="197"/>
        <end position="234"/>
    </location>
</feature>
<accession>A0A074VLG9</accession>
<dbReference type="GeneID" id="63922215"/>